<name>A0A9X3AAK2_9SPHN</name>
<evidence type="ECO:0000256" key="1">
    <source>
        <dbReference type="SAM" id="MobiDB-lite"/>
    </source>
</evidence>
<protein>
    <submittedName>
        <fullName evidence="2">Uncharacterized protein</fullName>
    </submittedName>
</protein>
<gene>
    <name evidence="2" type="ORF">N0B51_13585</name>
</gene>
<proteinExistence type="predicted"/>
<dbReference type="EMBL" id="JAOAMV010000008">
    <property type="protein sequence ID" value="MCT2560010.1"/>
    <property type="molecule type" value="Genomic_DNA"/>
</dbReference>
<feature type="compositionally biased region" description="Basic and acidic residues" evidence="1">
    <location>
        <begin position="12"/>
        <end position="43"/>
    </location>
</feature>
<evidence type="ECO:0000313" key="3">
    <source>
        <dbReference type="Proteomes" id="UP001142648"/>
    </source>
</evidence>
<sequence>MAGITDQPSPGPDRRGGERRETKAPFAGDDRRSDERRSGSDRRARTRFRLIN</sequence>
<accession>A0A9X3AAK2</accession>
<keyword evidence="3" id="KW-1185">Reference proteome</keyword>
<organism evidence="2 3">
    <name type="scientific">Tsuneonella litorea</name>
    <dbReference type="NCBI Taxonomy" id="2976475"/>
    <lineage>
        <taxon>Bacteria</taxon>
        <taxon>Pseudomonadati</taxon>
        <taxon>Pseudomonadota</taxon>
        <taxon>Alphaproteobacteria</taxon>
        <taxon>Sphingomonadales</taxon>
        <taxon>Erythrobacteraceae</taxon>
        <taxon>Tsuneonella</taxon>
    </lineage>
</organism>
<dbReference type="Proteomes" id="UP001142648">
    <property type="component" value="Unassembled WGS sequence"/>
</dbReference>
<evidence type="ECO:0000313" key="2">
    <source>
        <dbReference type="EMBL" id="MCT2560010.1"/>
    </source>
</evidence>
<dbReference type="RefSeq" id="WP_259963125.1">
    <property type="nucleotide sequence ID" value="NZ_JAOAMV010000008.1"/>
</dbReference>
<feature type="region of interest" description="Disordered" evidence="1">
    <location>
        <begin position="1"/>
        <end position="52"/>
    </location>
</feature>
<comment type="caution">
    <text evidence="2">The sequence shown here is derived from an EMBL/GenBank/DDBJ whole genome shotgun (WGS) entry which is preliminary data.</text>
</comment>
<dbReference type="AlphaFoldDB" id="A0A9X3AAK2"/>
<reference evidence="2" key="1">
    <citation type="submission" date="2022-09" db="EMBL/GenBank/DDBJ databases">
        <title>The genome sequence of Tsuneonella sp. YG55.</title>
        <authorList>
            <person name="Liu Y."/>
        </authorList>
    </citation>
    <scope>NUCLEOTIDE SEQUENCE</scope>
    <source>
        <strain evidence="2">YG55</strain>
    </source>
</reference>